<evidence type="ECO:0000313" key="3">
    <source>
        <dbReference type="Proteomes" id="UP000636888"/>
    </source>
</evidence>
<dbReference type="Proteomes" id="UP000636888">
    <property type="component" value="Unassembled WGS sequence"/>
</dbReference>
<dbReference type="Gene3D" id="3.40.630.30">
    <property type="match status" value="1"/>
</dbReference>
<comment type="caution">
    <text evidence="2">The sequence shown here is derived from an EMBL/GenBank/DDBJ whole genome shotgun (WGS) entry which is preliminary data.</text>
</comment>
<proteinExistence type="predicted"/>
<feature type="domain" description="N-acetyltransferase" evidence="1">
    <location>
        <begin position="2"/>
        <end position="149"/>
    </location>
</feature>
<evidence type="ECO:0000259" key="1">
    <source>
        <dbReference type="PROSITE" id="PS51186"/>
    </source>
</evidence>
<reference evidence="2" key="1">
    <citation type="submission" date="2020-12" db="EMBL/GenBank/DDBJ databases">
        <title>Geomonas sp. Red875, isolated from river sediment.</title>
        <authorList>
            <person name="Xu Z."/>
            <person name="Zhang Z."/>
            <person name="Masuda Y."/>
            <person name="Itoh H."/>
            <person name="Senoo K."/>
        </authorList>
    </citation>
    <scope>NUCLEOTIDE SEQUENCE</scope>
    <source>
        <strain evidence="2">Red875</strain>
    </source>
</reference>
<dbReference type="InterPro" id="IPR000182">
    <property type="entry name" value="GNAT_dom"/>
</dbReference>
<dbReference type="SUPFAM" id="SSF55729">
    <property type="entry name" value="Acyl-CoA N-acyltransferases (Nat)"/>
    <property type="match status" value="1"/>
</dbReference>
<organism evidence="2 3">
    <name type="scientific">Geomesophilobacter sediminis</name>
    <dbReference type="NCBI Taxonomy" id="2798584"/>
    <lineage>
        <taxon>Bacteria</taxon>
        <taxon>Pseudomonadati</taxon>
        <taxon>Thermodesulfobacteriota</taxon>
        <taxon>Desulfuromonadia</taxon>
        <taxon>Geobacterales</taxon>
        <taxon>Geobacteraceae</taxon>
        <taxon>Geomesophilobacter</taxon>
    </lineage>
</organism>
<keyword evidence="3" id="KW-1185">Reference proteome</keyword>
<dbReference type="PROSITE" id="PS51186">
    <property type="entry name" value="GNAT"/>
    <property type="match status" value="1"/>
</dbReference>
<dbReference type="Pfam" id="PF00583">
    <property type="entry name" value="Acetyltransf_1"/>
    <property type="match status" value="1"/>
</dbReference>
<dbReference type="InterPro" id="IPR016181">
    <property type="entry name" value="Acyl_CoA_acyltransferase"/>
</dbReference>
<sequence>MIALKPLAPESIPLIAQWPPYPGDMEQMDYALREQGWLAEYAGRPEAHLYGAHLEGELVAFSMLIETAPKEAEFRIALRADRTGAGLGGEVTRLTLAEGFRAQDMTRIHLVVRTSNTRGINLYRRLGFVERGTLLKTVQGAVVEFIAMDLDRGALDAK</sequence>
<accession>A0A8J7J988</accession>
<name>A0A8J7J988_9BACT</name>
<dbReference type="RefSeq" id="WP_199381947.1">
    <property type="nucleotide sequence ID" value="NZ_JAEMHM010000001.1"/>
</dbReference>
<gene>
    <name evidence="2" type="ORF">JFN93_00115</name>
</gene>
<protein>
    <submittedName>
        <fullName evidence="2">GNAT family N-acetyltransferase</fullName>
    </submittedName>
</protein>
<dbReference type="AlphaFoldDB" id="A0A8J7J988"/>
<dbReference type="EMBL" id="JAEMHM010000001">
    <property type="protein sequence ID" value="MBJ6723096.1"/>
    <property type="molecule type" value="Genomic_DNA"/>
</dbReference>
<evidence type="ECO:0000313" key="2">
    <source>
        <dbReference type="EMBL" id="MBJ6723096.1"/>
    </source>
</evidence>
<dbReference type="GO" id="GO:0016747">
    <property type="term" value="F:acyltransferase activity, transferring groups other than amino-acyl groups"/>
    <property type="evidence" value="ECO:0007669"/>
    <property type="project" value="InterPro"/>
</dbReference>